<keyword evidence="7" id="KW-0064">Aspartyl protease</keyword>
<reference evidence="21" key="1">
    <citation type="submission" date="2017-03" db="EMBL/GenBank/DDBJ databases">
        <title>Phytopthora megakarya and P. palmivora, two closely related causual agents of cacao black pod achieved similar genome size and gene model numbers by different mechanisms.</title>
        <authorList>
            <person name="Ali S."/>
            <person name="Shao J."/>
            <person name="Larry D.J."/>
            <person name="Kronmiller B."/>
            <person name="Shen D."/>
            <person name="Strem M.D."/>
            <person name="Melnick R.L."/>
            <person name="Guiltinan M.J."/>
            <person name="Tyler B.M."/>
            <person name="Meinhardt L.W."/>
            <person name="Bailey B.A."/>
        </authorList>
    </citation>
    <scope>NUCLEOTIDE SEQUENCE [LARGE SCALE GENOMIC DNA]</scope>
    <source>
        <strain evidence="21">zdho120</strain>
    </source>
</reference>
<keyword evidence="12" id="KW-0695">RNA-directed DNA polymerase</keyword>
<evidence type="ECO:0000256" key="7">
    <source>
        <dbReference type="ARBA" id="ARBA00022750"/>
    </source>
</evidence>
<dbReference type="Pfam" id="PF17917">
    <property type="entry name" value="RT_RNaseH"/>
    <property type="match status" value="1"/>
</dbReference>
<dbReference type="Gene3D" id="3.10.10.10">
    <property type="entry name" value="HIV Type 1 Reverse Transcriptase, subunit A, domain 1"/>
    <property type="match status" value="1"/>
</dbReference>
<dbReference type="InterPro" id="IPR043502">
    <property type="entry name" value="DNA/RNA_pol_sf"/>
</dbReference>
<dbReference type="Pfam" id="PF00078">
    <property type="entry name" value="RVT_1"/>
    <property type="match status" value="1"/>
</dbReference>
<dbReference type="SMART" id="SM00298">
    <property type="entry name" value="CHROMO"/>
    <property type="match status" value="1"/>
</dbReference>
<dbReference type="GO" id="GO:0006508">
    <property type="term" value="P:proteolysis"/>
    <property type="evidence" value="ECO:0007669"/>
    <property type="project" value="UniProtKB-KW"/>
</dbReference>
<dbReference type="PANTHER" id="PTHR37984">
    <property type="entry name" value="PROTEIN CBG26694"/>
    <property type="match status" value="1"/>
</dbReference>
<dbReference type="CDD" id="cd00024">
    <property type="entry name" value="CD_CSD"/>
    <property type="match status" value="1"/>
</dbReference>
<dbReference type="SUPFAM" id="SSF54160">
    <property type="entry name" value="Chromo domain-like"/>
    <property type="match status" value="1"/>
</dbReference>
<keyword evidence="21" id="KW-1185">Reference proteome</keyword>
<accession>A0A225X643</accession>
<dbReference type="GO" id="GO:0015074">
    <property type="term" value="P:DNA integration"/>
    <property type="evidence" value="ECO:0007669"/>
    <property type="project" value="UniProtKB-KW"/>
</dbReference>
<dbReference type="InterPro" id="IPR041588">
    <property type="entry name" value="Integrase_H2C2"/>
</dbReference>
<feature type="compositionally biased region" description="Polar residues" evidence="17">
    <location>
        <begin position="183"/>
        <end position="192"/>
    </location>
</feature>
<evidence type="ECO:0000313" key="21">
    <source>
        <dbReference type="Proteomes" id="UP000198211"/>
    </source>
</evidence>
<keyword evidence="16" id="KW-0511">Multifunctional enzyme</keyword>
<dbReference type="PROSITE" id="PS50994">
    <property type="entry name" value="INTEGRASE"/>
    <property type="match status" value="1"/>
</dbReference>
<keyword evidence="5" id="KW-0540">Nuclease</keyword>
<feature type="region of interest" description="Disordered" evidence="17">
    <location>
        <begin position="159"/>
        <end position="196"/>
    </location>
</feature>
<keyword evidence="11" id="KW-0229">DNA integration</keyword>
<evidence type="ECO:0000256" key="16">
    <source>
        <dbReference type="ARBA" id="ARBA00023268"/>
    </source>
</evidence>
<evidence type="ECO:0000313" key="20">
    <source>
        <dbReference type="EMBL" id="OWZ24748.1"/>
    </source>
</evidence>
<dbReference type="SUPFAM" id="SSF56672">
    <property type="entry name" value="DNA/RNA polymerases"/>
    <property type="match status" value="1"/>
</dbReference>
<keyword evidence="3" id="KW-0808">Transferase</keyword>
<keyword evidence="14" id="KW-0238">DNA-binding</keyword>
<dbReference type="OrthoDB" id="161002at2759"/>
<dbReference type="InterPro" id="IPR001584">
    <property type="entry name" value="Integrase_cat-core"/>
</dbReference>
<dbReference type="FunFam" id="1.10.340.70:FF:000001">
    <property type="entry name" value="Retrovirus-related Pol polyprotein from transposon gypsy-like Protein"/>
    <property type="match status" value="1"/>
</dbReference>
<dbReference type="Pfam" id="PF17919">
    <property type="entry name" value="RT_RNaseH_2"/>
    <property type="match status" value="1"/>
</dbReference>
<dbReference type="InterPro" id="IPR021109">
    <property type="entry name" value="Peptidase_aspartic_dom_sf"/>
</dbReference>
<dbReference type="Pfam" id="PF24626">
    <property type="entry name" value="SH3_Tf2-1"/>
    <property type="match status" value="1"/>
</dbReference>
<keyword evidence="8" id="KW-0255">Endonuclease</keyword>
<dbReference type="InterPro" id="IPR041373">
    <property type="entry name" value="RT_RNaseH"/>
</dbReference>
<evidence type="ECO:0000256" key="2">
    <source>
        <dbReference type="ARBA" id="ARBA00022670"/>
    </source>
</evidence>
<dbReference type="Gene3D" id="2.40.70.10">
    <property type="entry name" value="Acid Proteases"/>
    <property type="match status" value="1"/>
</dbReference>
<gene>
    <name evidence="20" type="ORF">PHMEG_000186</name>
</gene>
<feature type="domain" description="Chromo" evidence="18">
    <location>
        <begin position="1180"/>
        <end position="1236"/>
    </location>
</feature>
<dbReference type="InterPro" id="IPR000477">
    <property type="entry name" value="RT_dom"/>
</dbReference>
<dbReference type="GO" id="GO:0046872">
    <property type="term" value="F:metal ion binding"/>
    <property type="evidence" value="ECO:0007669"/>
    <property type="project" value="UniProtKB-KW"/>
</dbReference>
<dbReference type="EMBL" id="NBNE01000004">
    <property type="protein sequence ID" value="OWZ24748.1"/>
    <property type="molecule type" value="Genomic_DNA"/>
</dbReference>
<evidence type="ECO:0000256" key="14">
    <source>
        <dbReference type="ARBA" id="ARBA00023125"/>
    </source>
</evidence>
<dbReference type="FunFam" id="3.30.420.10:FF:000032">
    <property type="entry name" value="Retrovirus-related Pol polyprotein from transposon 297-like Protein"/>
    <property type="match status" value="1"/>
</dbReference>
<dbReference type="InterPro" id="IPR050951">
    <property type="entry name" value="Retrovirus_Pol_polyprotein"/>
</dbReference>
<dbReference type="AlphaFoldDB" id="A0A225X643"/>
<feature type="domain" description="Integrase catalytic" evidence="19">
    <location>
        <begin position="865"/>
        <end position="1042"/>
    </location>
</feature>
<evidence type="ECO:0000259" key="18">
    <source>
        <dbReference type="PROSITE" id="PS50013"/>
    </source>
</evidence>
<dbReference type="InterPro" id="IPR016197">
    <property type="entry name" value="Chromo-like_dom_sf"/>
</dbReference>
<dbReference type="InterPro" id="IPR023780">
    <property type="entry name" value="Chromo_domain"/>
</dbReference>
<evidence type="ECO:0000256" key="3">
    <source>
        <dbReference type="ARBA" id="ARBA00022679"/>
    </source>
</evidence>
<dbReference type="GO" id="GO:0004190">
    <property type="term" value="F:aspartic-type endopeptidase activity"/>
    <property type="evidence" value="ECO:0007669"/>
    <property type="project" value="UniProtKB-KW"/>
</dbReference>
<evidence type="ECO:0000256" key="11">
    <source>
        <dbReference type="ARBA" id="ARBA00022908"/>
    </source>
</evidence>
<keyword evidence="6" id="KW-0479">Metal-binding</keyword>
<dbReference type="Gene3D" id="2.40.50.40">
    <property type="match status" value="1"/>
</dbReference>
<evidence type="ECO:0000256" key="4">
    <source>
        <dbReference type="ARBA" id="ARBA00022695"/>
    </source>
</evidence>
<dbReference type="GO" id="GO:0003964">
    <property type="term" value="F:RNA-directed DNA polymerase activity"/>
    <property type="evidence" value="ECO:0007669"/>
    <property type="project" value="UniProtKB-KW"/>
</dbReference>
<proteinExistence type="predicted"/>
<dbReference type="GO" id="GO:0006310">
    <property type="term" value="P:DNA recombination"/>
    <property type="evidence" value="ECO:0007669"/>
    <property type="project" value="UniProtKB-KW"/>
</dbReference>
<dbReference type="InterPro" id="IPR012337">
    <property type="entry name" value="RNaseH-like_sf"/>
</dbReference>
<evidence type="ECO:0000256" key="6">
    <source>
        <dbReference type="ARBA" id="ARBA00022723"/>
    </source>
</evidence>
<dbReference type="PROSITE" id="PS50013">
    <property type="entry name" value="CHROMO_2"/>
    <property type="match status" value="1"/>
</dbReference>
<dbReference type="PANTHER" id="PTHR37984:SF5">
    <property type="entry name" value="PROTEIN NYNRIN-LIKE"/>
    <property type="match status" value="1"/>
</dbReference>
<dbReference type="InterPro" id="IPR041577">
    <property type="entry name" value="RT_RNaseH_2"/>
</dbReference>
<evidence type="ECO:0000259" key="19">
    <source>
        <dbReference type="PROSITE" id="PS50994"/>
    </source>
</evidence>
<dbReference type="Gene3D" id="3.30.70.270">
    <property type="match status" value="2"/>
</dbReference>
<organism evidence="20 21">
    <name type="scientific">Phytophthora megakarya</name>
    <dbReference type="NCBI Taxonomy" id="4795"/>
    <lineage>
        <taxon>Eukaryota</taxon>
        <taxon>Sar</taxon>
        <taxon>Stramenopiles</taxon>
        <taxon>Oomycota</taxon>
        <taxon>Peronosporomycetes</taxon>
        <taxon>Peronosporales</taxon>
        <taxon>Peronosporaceae</taxon>
        <taxon>Phytophthora</taxon>
    </lineage>
</organism>
<dbReference type="Proteomes" id="UP000198211">
    <property type="component" value="Unassembled WGS sequence"/>
</dbReference>
<evidence type="ECO:0000256" key="17">
    <source>
        <dbReference type="SAM" id="MobiDB-lite"/>
    </source>
</evidence>
<dbReference type="CDD" id="cd00303">
    <property type="entry name" value="retropepsin_like"/>
    <property type="match status" value="1"/>
</dbReference>
<evidence type="ECO:0000256" key="8">
    <source>
        <dbReference type="ARBA" id="ARBA00022759"/>
    </source>
</evidence>
<dbReference type="Gene3D" id="1.10.340.70">
    <property type="match status" value="1"/>
</dbReference>
<feature type="compositionally biased region" description="Basic residues" evidence="17">
    <location>
        <begin position="173"/>
        <end position="182"/>
    </location>
</feature>
<protein>
    <recommendedName>
        <fullName evidence="1">RNA-directed DNA polymerase</fullName>
        <ecNumber evidence="1">2.7.7.49</ecNumber>
    </recommendedName>
</protein>
<dbReference type="EC" id="2.7.7.49" evidence="1"/>
<sequence length="1236" mass="141987">MFMAVQNQVEKVEKVEFFDKITSLKTPIVSRGLERDYYCLLHTNSTVQCTRDDLFVTNSNFIDSGATINAVSPTFCQRAGLDNKIEDHGVDIPITLANKQEMKIRKRTLRMNLYIDSFPTYVDDFLVLPVPENQDLLLGMPWLKATNPDIDWINETVKPRPGLELNNSPNKRQGSKKKRVKPKTTTIPSQPATRVGGKRVAVGENSTRGRSRYFQHGYFSVTSGETKYITRKQFKRLMRKPQEIECVFVVRPVTEKEQTETAKSLTTVEDYKGHPAYSVLERHKEVFRQKLPKRLPPRRHGVHKMEVDTKEPIFRQQWRQSPAQEQEIRTWVDEMLKAGLIRPSSSPHGAPTFCVKKPVGWRIVHDYRAMNNHTVRRTLPMPRKDCIFESMQGAYWYSCMDLLSGYYQFRMEDSDIKYTAFQTADGSFEYLVIPMGLSNAPATFNAGIRKLLSDLADFCLSYFDDIYVFTRAKKLESHLQALDKLSKCVFCSAEIPCLGDYIGRDGVRIDPKKVEVLQTWPQPKTKSELQSFLGTATYGTATYVQRFCDGFAKDAGPLFDMLKAKDTPKSKTKLDWSQEQIQHFENLKQRISSTPVLAVADFSKPFFLRMDASDFAIGGVLYQTEEREDGNVERPFGEFTCWINLWRVYLLDKPFVVETDHKSLESVFAQKSISRRIARWYDELSEYPVTFKYIPGGQNTVADGISRRADFRDEQTLEQVVAASIIRKNVEIGLSAVVKEAISRYGEDPQTQAIRQALLGEAPDNAPRIRHFHRYTLDENKLMYTGPNDVVPRLVIPVVEDLINGILFEFHDVECYGHPGIERTLRLVERQYYWRHMPRSVRSYVKSCETCQRTKARNTKPPGLLQSQPIPHGRWTHVAMDFIVALPTTRSKKDSVLVVVDQLTKRAHFVACNSRVKAKEVAEIYRDHIFVLHGVPAEILSDRDPKFTATVWKTLCQMLGTRQKLTSAFRHQANGVTERLNQTIENYLRAFSNGASTDWDSYLSLAEFAYNSRFQQSIKMAPFEADLGYLPSTPATLLNQPQATGKESQRQATGKTFLELQADRLATVRRELQKASDRMSTYYDKNRAEQTFEVGEEVLLSTENLANYHAGTTKAKLGARWIGPYCIEKRLGHDYYELQLPKGVKFHPVFHTSYLKPYISANKREQKTFKVLLPDNTEGELVENIEGYKRVKGKDMYKVKWLGQAKRTWEPLENLKYVGDLITRYHKQAKTTGAFS</sequence>
<evidence type="ECO:0000256" key="12">
    <source>
        <dbReference type="ARBA" id="ARBA00022918"/>
    </source>
</evidence>
<dbReference type="InterPro" id="IPR043128">
    <property type="entry name" value="Rev_trsase/Diguanyl_cyclase"/>
</dbReference>
<name>A0A225X643_9STRA</name>
<dbReference type="InterPro" id="IPR056924">
    <property type="entry name" value="SH3_Tf2-1"/>
</dbReference>
<dbReference type="SUPFAM" id="SSF53098">
    <property type="entry name" value="Ribonuclease H-like"/>
    <property type="match status" value="1"/>
</dbReference>
<dbReference type="GO" id="GO:0003887">
    <property type="term" value="F:DNA-directed DNA polymerase activity"/>
    <property type="evidence" value="ECO:0007669"/>
    <property type="project" value="UniProtKB-KW"/>
</dbReference>
<dbReference type="InterPro" id="IPR000953">
    <property type="entry name" value="Chromo/chromo_shadow_dom"/>
</dbReference>
<keyword evidence="9" id="KW-0378">Hydrolase</keyword>
<keyword evidence="10" id="KW-0460">Magnesium</keyword>
<dbReference type="GO" id="GO:0004519">
    <property type="term" value="F:endonuclease activity"/>
    <property type="evidence" value="ECO:0007669"/>
    <property type="project" value="UniProtKB-KW"/>
</dbReference>
<keyword evidence="4" id="KW-0548">Nucleotidyltransferase</keyword>
<dbReference type="Pfam" id="PF17921">
    <property type="entry name" value="Integrase_H2C2"/>
    <property type="match status" value="1"/>
</dbReference>
<dbReference type="CDD" id="cd01647">
    <property type="entry name" value="RT_LTR"/>
    <property type="match status" value="1"/>
</dbReference>
<dbReference type="GO" id="GO:0003677">
    <property type="term" value="F:DNA binding"/>
    <property type="evidence" value="ECO:0007669"/>
    <property type="project" value="UniProtKB-KW"/>
</dbReference>
<dbReference type="CDD" id="cd09274">
    <property type="entry name" value="RNase_HI_RT_Ty3"/>
    <property type="match status" value="1"/>
</dbReference>
<comment type="caution">
    <text evidence="20">The sequence shown here is derived from an EMBL/GenBank/DDBJ whole genome shotgun (WGS) entry which is preliminary data.</text>
</comment>
<keyword evidence="15" id="KW-0233">DNA recombination</keyword>
<evidence type="ECO:0000256" key="13">
    <source>
        <dbReference type="ARBA" id="ARBA00022932"/>
    </source>
</evidence>
<evidence type="ECO:0000256" key="5">
    <source>
        <dbReference type="ARBA" id="ARBA00022722"/>
    </source>
</evidence>
<keyword evidence="13" id="KW-0239">DNA-directed DNA polymerase</keyword>
<dbReference type="Gene3D" id="3.30.420.10">
    <property type="entry name" value="Ribonuclease H-like superfamily/Ribonuclease H"/>
    <property type="match status" value="1"/>
</dbReference>
<evidence type="ECO:0000256" key="15">
    <source>
        <dbReference type="ARBA" id="ARBA00023172"/>
    </source>
</evidence>
<evidence type="ECO:0000256" key="10">
    <source>
        <dbReference type="ARBA" id="ARBA00022842"/>
    </source>
</evidence>
<dbReference type="InterPro" id="IPR036397">
    <property type="entry name" value="RNaseH_sf"/>
</dbReference>
<keyword evidence="2" id="KW-0645">Protease</keyword>
<dbReference type="Pfam" id="PF00385">
    <property type="entry name" value="Chromo"/>
    <property type="match status" value="1"/>
</dbReference>
<evidence type="ECO:0000256" key="9">
    <source>
        <dbReference type="ARBA" id="ARBA00022801"/>
    </source>
</evidence>
<evidence type="ECO:0000256" key="1">
    <source>
        <dbReference type="ARBA" id="ARBA00012493"/>
    </source>
</evidence>